<evidence type="ECO:0000313" key="2">
    <source>
        <dbReference type="Proteomes" id="UP000178534"/>
    </source>
</evidence>
<dbReference type="AlphaFoldDB" id="A0A1G2DIY0"/>
<gene>
    <name evidence="1" type="ORF">A2942_04745</name>
</gene>
<comment type="caution">
    <text evidence="1">The sequence shown here is derived from an EMBL/GenBank/DDBJ whole genome shotgun (WGS) entry which is preliminary data.</text>
</comment>
<dbReference type="STRING" id="1798665.A2942_04745"/>
<reference evidence="1 2" key="1">
    <citation type="journal article" date="2016" name="Nat. Commun.">
        <title>Thousands of microbial genomes shed light on interconnected biogeochemical processes in an aquifer system.</title>
        <authorList>
            <person name="Anantharaman K."/>
            <person name="Brown C.T."/>
            <person name="Hug L.A."/>
            <person name="Sharon I."/>
            <person name="Castelle C.J."/>
            <person name="Probst A.J."/>
            <person name="Thomas B.C."/>
            <person name="Singh A."/>
            <person name="Wilkins M.J."/>
            <person name="Karaoz U."/>
            <person name="Brodie E.L."/>
            <person name="Williams K.H."/>
            <person name="Hubbard S.S."/>
            <person name="Banfield J.F."/>
        </authorList>
    </citation>
    <scope>NUCLEOTIDE SEQUENCE [LARGE SCALE GENOMIC DNA]</scope>
</reference>
<sequence>MLRESDEAGVIFVLPIGLGDRALAVDAVTGPVGFRDVYRAIGEHLFNKRDVTVSFVNSLPVSSHIHISEANGKKNHDHFIKQR</sequence>
<name>A0A1G2DIY0_9BACT</name>
<dbReference type="Proteomes" id="UP000178534">
    <property type="component" value="Unassembled WGS sequence"/>
</dbReference>
<proteinExistence type="predicted"/>
<organism evidence="1 2">
    <name type="scientific">Candidatus Lloydbacteria bacterium RIFCSPLOWO2_01_FULL_50_20</name>
    <dbReference type="NCBI Taxonomy" id="1798665"/>
    <lineage>
        <taxon>Bacteria</taxon>
        <taxon>Candidatus Lloydiibacteriota</taxon>
    </lineage>
</organism>
<protein>
    <submittedName>
        <fullName evidence="1">Uncharacterized protein</fullName>
    </submittedName>
</protein>
<dbReference type="EMBL" id="MHLP01000006">
    <property type="protein sequence ID" value="OGZ13624.1"/>
    <property type="molecule type" value="Genomic_DNA"/>
</dbReference>
<accession>A0A1G2DIY0</accession>
<evidence type="ECO:0000313" key="1">
    <source>
        <dbReference type="EMBL" id="OGZ13624.1"/>
    </source>
</evidence>